<dbReference type="EMBL" id="FLQX01000162">
    <property type="protein sequence ID" value="SBT10003.1"/>
    <property type="molecule type" value="Genomic_DNA"/>
</dbReference>
<proteinExistence type="predicted"/>
<dbReference type="AlphaFoldDB" id="A0A1A8Y0X6"/>
<gene>
    <name evidence="1" type="ORF">ACCAA_810042</name>
</gene>
<dbReference type="STRING" id="1860102.ACCAA_810042"/>
<organism evidence="1 2">
    <name type="scientific">Candidatus Accumulibacter aalborgensis</name>
    <dbReference type="NCBI Taxonomy" id="1860102"/>
    <lineage>
        <taxon>Bacteria</taxon>
        <taxon>Pseudomonadati</taxon>
        <taxon>Pseudomonadota</taxon>
        <taxon>Betaproteobacteria</taxon>
        <taxon>Candidatus Accumulibacter</taxon>
    </lineage>
</organism>
<sequence>MPATHFSKRSFRFRAGPRIAEAILDYVGQTPVSSEARRQRPEIRARALAQTAARQAAVTAGTLTLPPGPLGWLTLLPELRSLWKLQTQLVADIAACYGKTAELSREEMLYCLFRHTDAQAVRDLVAQIGRRFVVQRASRPQVQSVALKIGMHISQRLIGKGIARWVPVVGALGAGAYAYYDTSQVALTTIDLFAGVIDVEEVEIPADNEREAAVNTAQAAQRQAR</sequence>
<protein>
    <submittedName>
        <fullName evidence="1">Uncharacterized protein</fullName>
    </submittedName>
</protein>
<keyword evidence="2" id="KW-1185">Reference proteome</keyword>
<accession>A0A1A8Y0X6</accession>
<evidence type="ECO:0000313" key="1">
    <source>
        <dbReference type="EMBL" id="SBT10003.1"/>
    </source>
</evidence>
<dbReference type="RefSeq" id="WP_186409140.1">
    <property type="nucleotide sequence ID" value="NZ_FLQX01000162.1"/>
</dbReference>
<dbReference type="Proteomes" id="UP000199169">
    <property type="component" value="Unassembled WGS sequence"/>
</dbReference>
<name>A0A1A8Y0X6_9PROT</name>
<reference evidence="1 2" key="1">
    <citation type="submission" date="2016-06" db="EMBL/GenBank/DDBJ databases">
        <authorList>
            <person name="Kjaerup R.B."/>
            <person name="Dalgaard T.S."/>
            <person name="Juul-Madsen H.R."/>
        </authorList>
    </citation>
    <scope>NUCLEOTIDE SEQUENCE [LARGE SCALE GENOMIC DNA]</scope>
    <source>
        <strain evidence="1">3</strain>
    </source>
</reference>
<evidence type="ECO:0000313" key="2">
    <source>
        <dbReference type="Proteomes" id="UP000199169"/>
    </source>
</evidence>